<feature type="signal peptide" evidence="1">
    <location>
        <begin position="1"/>
        <end position="23"/>
    </location>
</feature>
<keyword evidence="3" id="KW-1185">Reference proteome</keyword>
<evidence type="ECO:0000256" key="1">
    <source>
        <dbReference type="SAM" id="SignalP"/>
    </source>
</evidence>
<gene>
    <name evidence="2" type="ORF">OM076_41855</name>
</gene>
<feature type="chain" id="PRO_5040933514" description="Exo-alpha-sialidase" evidence="1">
    <location>
        <begin position="24"/>
        <end position="398"/>
    </location>
</feature>
<evidence type="ECO:0000313" key="3">
    <source>
        <dbReference type="Proteomes" id="UP001149140"/>
    </source>
</evidence>
<name>A0A9X3N1G0_9ACTN</name>
<organism evidence="2 3">
    <name type="scientific">Solirubrobacter ginsenosidimutans</name>
    <dbReference type="NCBI Taxonomy" id="490573"/>
    <lineage>
        <taxon>Bacteria</taxon>
        <taxon>Bacillati</taxon>
        <taxon>Actinomycetota</taxon>
        <taxon>Thermoleophilia</taxon>
        <taxon>Solirubrobacterales</taxon>
        <taxon>Solirubrobacteraceae</taxon>
        <taxon>Solirubrobacter</taxon>
    </lineage>
</organism>
<accession>A0A9X3N1G0</accession>
<protein>
    <recommendedName>
        <fullName evidence="4">Exo-alpha-sialidase</fullName>
    </recommendedName>
</protein>
<keyword evidence="1" id="KW-0732">Signal</keyword>
<dbReference type="RefSeq" id="WP_270046134.1">
    <property type="nucleotide sequence ID" value="NZ_JAPDOD010000079.1"/>
</dbReference>
<reference evidence="2" key="1">
    <citation type="submission" date="2022-10" db="EMBL/GenBank/DDBJ databases">
        <title>The WGS of Solirubrobacter ginsenosidimutans DSM 21036.</title>
        <authorList>
            <person name="Jiang Z."/>
        </authorList>
    </citation>
    <scope>NUCLEOTIDE SEQUENCE</scope>
    <source>
        <strain evidence="2">DSM 21036</strain>
    </source>
</reference>
<dbReference type="AlphaFoldDB" id="A0A9X3N1G0"/>
<evidence type="ECO:0008006" key="4">
    <source>
        <dbReference type="Google" id="ProtNLM"/>
    </source>
</evidence>
<proteinExistence type="predicted"/>
<sequence length="398" mass="42369">MNRTRILILAVFAALLVVAPAQAASPVALGAGSAPWLVVDPAGTGHMVFRSTPDDGIVYCRLPRGKRACDVRTALPIGKHAETYKLLRRADGVLIALQTDDDEDGAPLSRQGGRLWASFSSDNGATFSPPAILASGIDESFAGILSPDGQAVLLLQLQGNQALLRRAPFAGPDPRVLDIDDTGQTPSAAKLATFPDGRMLLIHSSLEDTTGWRVFNGGDPLDVNAWPTHGVLDGVRGAQLVTGPRGVFLLHRNGSNGQKLLDLPPASIRSFDTKRLRWRAARGALADEQIFAQSDLSEDANGRLHIVASNADYGGLGCVMYARTSTKSSSWFGRTTILYFTRSKSRMPSGAAAVAAADGRGFATWTDASGRAWAIPLKQAKGKYHPIRKGPNRPTCGR</sequence>
<evidence type="ECO:0000313" key="2">
    <source>
        <dbReference type="EMBL" id="MDA0166881.1"/>
    </source>
</evidence>
<comment type="caution">
    <text evidence="2">The sequence shown here is derived from an EMBL/GenBank/DDBJ whole genome shotgun (WGS) entry which is preliminary data.</text>
</comment>
<dbReference type="EMBL" id="JAPDOD010000079">
    <property type="protein sequence ID" value="MDA0166881.1"/>
    <property type="molecule type" value="Genomic_DNA"/>
</dbReference>
<dbReference type="Proteomes" id="UP001149140">
    <property type="component" value="Unassembled WGS sequence"/>
</dbReference>